<accession>A0A3B0CNJ2</accession>
<dbReference type="PANTHER" id="PTHR43280">
    <property type="entry name" value="ARAC-FAMILY TRANSCRIPTIONAL REGULATOR"/>
    <property type="match status" value="1"/>
</dbReference>
<dbReference type="InterPro" id="IPR003313">
    <property type="entry name" value="AraC-bd"/>
</dbReference>
<dbReference type="AlphaFoldDB" id="A0A3B0CNJ2"/>
<dbReference type="SUPFAM" id="SSF51215">
    <property type="entry name" value="Regulatory protein AraC"/>
    <property type="match status" value="1"/>
</dbReference>
<evidence type="ECO:0000256" key="3">
    <source>
        <dbReference type="ARBA" id="ARBA00023163"/>
    </source>
</evidence>
<dbReference type="Proteomes" id="UP000282311">
    <property type="component" value="Unassembled WGS sequence"/>
</dbReference>
<dbReference type="GO" id="GO:0003700">
    <property type="term" value="F:DNA-binding transcription factor activity"/>
    <property type="evidence" value="ECO:0007669"/>
    <property type="project" value="InterPro"/>
</dbReference>
<dbReference type="SUPFAM" id="SSF46689">
    <property type="entry name" value="Homeodomain-like"/>
    <property type="match status" value="2"/>
</dbReference>
<dbReference type="PROSITE" id="PS01124">
    <property type="entry name" value="HTH_ARAC_FAMILY_2"/>
    <property type="match status" value="1"/>
</dbReference>
<dbReference type="InterPro" id="IPR014710">
    <property type="entry name" value="RmlC-like_jellyroll"/>
</dbReference>
<evidence type="ECO:0000256" key="2">
    <source>
        <dbReference type="ARBA" id="ARBA00023125"/>
    </source>
</evidence>
<dbReference type="RefSeq" id="WP_120745139.1">
    <property type="nucleotide sequence ID" value="NZ_RBAH01000001.1"/>
</dbReference>
<comment type="caution">
    <text evidence="5">The sequence shown here is derived from an EMBL/GenBank/DDBJ whole genome shotgun (WGS) entry which is preliminary data.</text>
</comment>
<name>A0A3B0CNJ2_9BACL</name>
<dbReference type="Pfam" id="PF02311">
    <property type="entry name" value="AraC_binding"/>
    <property type="match status" value="1"/>
</dbReference>
<keyword evidence="1" id="KW-0805">Transcription regulation</keyword>
<dbReference type="InterPro" id="IPR020449">
    <property type="entry name" value="Tscrpt_reg_AraC-type_HTH"/>
</dbReference>
<dbReference type="InterPro" id="IPR009057">
    <property type="entry name" value="Homeodomain-like_sf"/>
</dbReference>
<sequence length="287" mass="34070">MPGKQQPKHYVYEDSELLVGYSQYFGMFDMTDNHLHDTHELYYLMSGRRNYFIKDRLYPIRKGDLVFVPKDELHRTLAADTTQHDRLVIHFKEELLTTFMDTGYAEYLLRPYRAGLYTVRLEPDDRQALESIVFRIVQDLKEQPDVMALQMRVLVLDLLLFVGRRMEKYEAAVSPFESHLHRKISEIAAYINANYMYPLTLAHLSETFYWSPYYISRVFKEMTGFSFVQYLTYARIGEAKRLLRETDKLVLSIAAQVGFENLAHFNRVFKQTVHLSPSQYRRMAERK</sequence>
<proteinExistence type="predicted"/>
<keyword evidence="6" id="KW-1185">Reference proteome</keyword>
<evidence type="ECO:0000259" key="4">
    <source>
        <dbReference type="PROSITE" id="PS01124"/>
    </source>
</evidence>
<dbReference type="Gene3D" id="2.60.120.10">
    <property type="entry name" value="Jelly Rolls"/>
    <property type="match status" value="1"/>
</dbReference>
<dbReference type="Pfam" id="PF12833">
    <property type="entry name" value="HTH_18"/>
    <property type="match status" value="1"/>
</dbReference>
<keyword evidence="3" id="KW-0804">Transcription</keyword>
<dbReference type="SMART" id="SM00342">
    <property type="entry name" value="HTH_ARAC"/>
    <property type="match status" value="1"/>
</dbReference>
<gene>
    <name evidence="5" type="ORF">D7M11_00210</name>
</gene>
<dbReference type="InterPro" id="IPR018060">
    <property type="entry name" value="HTH_AraC"/>
</dbReference>
<dbReference type="PANTHER" id="PTHR43280:SF28">
    <property type="entry name" value="HTH-TYPE TRANSCRIPTIONAL ACTIVATOR RHAS"/>
    <property type="match status" value="1"/>
</dbReference>
<dbReference type="InterPro" id="IPR037923">
    <property type="entry name" value="HTH-like"/>
</dbReference>
<dbReference type="EMBL" id="RBAH01000001">
    <property type="protein sequence ID" value="RKN86431.1"/>
    <property type="molecule type" value="Genomic_DNA"/>
</dbReference>
<evidence type="ECO:0000256" key="1">
    <source>
        <dbReference type="ARBA" id="ARBA00023015"/>
    </source>
</evidence>
<organism evidence="5 6">
    <name type="scientific">Paenibacillus ginsengarvi</name>
    <dbReference type="NCBI Taxonomy" id="400777"/>
    <lineage>
        <taxon>Bacteria</taxon>
        <taxon>Bacillati</taxon>
        <taxon>Bacillota</taxon>
        <taxon>Bacilli</taxon>
        <taxon>Bacillales</taxon>
        <taxon>Paenibacillaceae</taxon>
        <taxon>Paenibacillus</taxon>
    </lineage>
</organism>
<reference evidence="5 6" key="1">
    <citation type="journal article" date="2007" name="Int. J. Syst. Evol. Microbiol.">
        <title>Paenibacillus ginsengarvi sp. nov., isolated from soil from ginseng cultivation.</title>
        <authorList>
            <person name="Yoon M.H."/>
            <person name="Ten L.N."/>
            <person name="Im W.T."/>
        </authorList>
    </citation>
    <scope>NUCLEOTIDE SEQUENCE [LARGE SCALE GENOMIC DNA]</scope>
    <source>
        <strain evidence="5 6">KCTC 13059</strain>
    </source>
</reference>
<protein>
    <submittedName>
        <fullName evidence="5">AraC family transcriptional regulator</fullName>
    </submittedName>
</protein>
<keyword evidence="2" id="KW-0238">DNA-binding</keyword>
<dbReference type="PRINTS" id="PR00032">
    <property type="entry name" value="HTHARAC"/>
</dbReference>
<feature type="domain" description="HTH araC/xylS-type" evidence="4">
    <location>
        <begin position="185"/>
        <end position="283"/>
    </location>
</feature>
<evidence type="ECO:0000313" key="6">
    <source>
        <dbReference type="Proteomes" id="UP000282311"/>
    </source>
</evidence>
<evidence type="ECO:0000313" key="5">
    <source>
        <dbReference type="EMBL" id="RKN86431.1"/>
    </source>
</evidence>
<dbReference type="GO" id="GO:0043565">
    <property type="term" value="F:sequence-specific DNA binding"/>
    <property type="evidence" value="ECO:0007669"/>
    <property type="project" value="InterPro"/>
</dbReference>
<dbReference type="Gene3D" id="1.10.10.60">
    <property type="entry name" value="Homeodomain-like"/>
    <property type="match status" value="2"/>
</dbReference>